<feature type="domain" description="VOC" evidence="1">
    <location>
        <begin position="3"/>
        <end position="115"/>
    </location>
</feature>
<dbReference type="Gene3D" id="3.10.180.10">
    <property type="entry name" value="2,3-Dihydroxybiphenyl 1,2-Dioxygenase, domain 1"/>
    <property type="match status" value="1"/>
</dbReference>
<reference evidence="2" key="1">
    <citation type="journal article" date="2021" name="PeerJ">
        <title>Extensive microbial diversity within the chicken gut microbiome revealed by metagenomics and culture.</title>
        <authorList>
            <person name="Gilroy R."/>
            <person name="Ravi A."/>
            <person name="Getino M."/>
            <person name="Pursley I."/>
            <person name="Horton D.L."/>
            <person name="Alikhan N.F."/>
            <person name="Baker D."/>
            <person name="Gharbi K."/>
            <person name="Hall N."/>
            <person name="Watson M."/>
            <person name="Adriaenssens E.M."/>
            <person name="Foster-Nyarko E."/>
            <person name="Jarju S."/>
            <person name="Secka A."/>
            <person name="Antonio M."/>
            <person name="Oren A."/>
            <person name="Chaudhuri R.R."/>
            <person name="La Ragione R."/>
            <person name="Hildebrand F."/>
            <person name="Pallen M.J."/>
        </authorList>
    </citation>
    <scope>NUCLEOTIDE SEQUENCE</scope>
    <source>
        <strain evidence="2">ChiGjej1B1-98</strain>
    </source>
</reference>
<dbReference type="PANTHER" id="PTHR33993">
    <property type="entry name" value="GLYOXALASE-RELATED"/>
    <property type="match status" value="1"/>
</dbReference>
<protein>
    <recommendedName>
        <fullName evidence="1">VOC domain-containing protein</fullName>
    </recommendedName>
</protein>
<reference evidence="2" key="2">
    <citation type="submission" date="2021-04" db="EMBL/GenBank/DDBJ databases">
        <authorList>
            <person name="Gilroy R."/>
        </authorList>
    </citation>
    <scope>NUCLEOTIDE SEQUENCE</scope>
    <source>
        <strain evidence="2">ChiGjej1B1-98</strain>
    </source>
</reference>
<dbReference type="PROSITE" id="PS51819">
    <property type="entry name" value="VOC"/>
    <property type="match status" value="1"/>
</dbReference>
<dbReference type="Pfam" id="PF18029">
    <property type="entry name" value="Glyoxalase_6"/>
    <property type="match status" value="1"/>
</dbReference>
<dbReference type="SUPFAM" id="SSF54593">
    <property type="entry name" value="Glyoxalase/Bleomycin resistance protein/Dihydroxybiphenyl dioxygenase"/>
    <property type="match status" value="1"/>
</dbReference>
<dbReference type="InterPro" id="IPR029068">
    <property type="entry name" value="Glyas_Bleomycin-R_OHBP_Dase"/>
</dbReference>
<comment type="caution">
    <text evidence="2">The sequence shown here is derived from an EMBL/GenBank/DDBJ whole genome shotgun (WGS) entry which is preliminary data.</text>
</comment>
<name>A0A9D1YUC8_9MICO</name>
<sequence length="116" mass="12285">MGTITHIELTSASPEATAKFYSKAFGWKHSASPYLPDYHTADTGDGNGIDAAIMSSGYQRQNTIMWILVDDIEASRAAVRVAGGTADGEFHDLPEVGRVGYVTDPAGVVIGLKQAV</sequence>
<dbReference type="InterPro" id="IPR052164">
    <property type="entry name" value="Anthracycline_SecMetBiosynth"/>
</dbReference>
<dbReference type="AlphaFoldDB" id="A0A9D1YUC8"/>
<accession>A0A9D1YUC8</accession>
<dbReference type="InterPro" id="IPR037523">
    <property type="entry name" value="VOC_core"/>
</dbReference>
<dbReference type="EMBL" id="DXDC01000201">
    <property type="protein sequence ID" value="HIY65979.1"/>
    <property type="molecule type" value="Genomic_DNA"/>
</dbReference>
<organism evidence="2 3">
    <name type="scientific">Candidatus Agrococcus pullicola</name>
    <dbReference type="NCBI Taxonomy" id="2838429"/>
    <lineage>
        <taxon>Bacteria</taxon>
        <taxon>Bacillati</taxon>
        <taxon>Actinomycetota</taxon>
        <taxon>Actinomycetes</taxon>
        <taxon>Micrococcales</taxon>
        <taxon>Microbacteriaceae</taxon>
        <taxon>Agrococcus</taxon>
    </lineage>
</organism>
<dbReference type="Proteomes" id="UP000824005">
    <property type="component" value="Unassembled WGS sequence"/>
</dbReference>
<proteinExistence type="predicted"/>
<evidence type="ECO:0000259" key="1">
    <source>
        <dbReference type="PROSITE" id="PS51819"/>
    </source>
</evidence>
<dbReference type="PANTHER" id="PTHR33993:SF14">
    <property type="entry name" value="GB|AAF24581.1"/>
    <property type="match status" value="1"/>
</dbReference>
<evidence type="ECO:0000313" key="3">
    <source>
        <dbReference type="Proteomes" id="UP000824005"/>
    </source>
</evidence>
<dbReference type="InterPro" id="IPR041581">
    <property type="entry name" value="Glyoxalase_6"/>
</dbReference>
<evidence type="ECO:0000313" key="2">
    <source>
        <dbReference type="EMBL" id="HIY65979.1"/>
    </source>
</evidence>
<gene>
    <name evidence="2" type="ORF">H9830_06850</name>
</gene>